<dbReference type="EMBL" id="SJPX01000004">
    <property type="protein sequence ID" value="TWU49590.1"/>
    <property type="molecule type" value="Genomic_DNA"/>
</dbReference>
<sequence>MGVRFACHVCGKQLNIKQELAGRRGICPKCQAKFRIPREDAPFSIAIEDSPPDPALRSTIASNTDGSKSGQSGVKIDLIANDPDATWYVRPPSGGQYGPASGELLKQWIAEGRVASTALIWRDGWPQWRSADEALAEIASTLPRAAQDSGGPASVNPSNPSVASPSVAGAGVAAGGIKAETPNLAGQSSIGAERRSRNLKRIFWVGVLSLVAIVLAAVLVFLINRSAS</sequence>
<dbReference type="InterPro" id="IPR035445">
    <property type="entry name" value="GYF-like_dom_sf"/>
</dbReference>
<keyword evidence="2" id="KW-0472">Membrane</keyword>
<dbReference type="SUPFAM" id="SSF55277">
    <property type="entry name" value="GYF domain"/>
    <property type="match status" value="1"/>
</dbReference>
<gene>
    <name evidence="4" type="ORF">Poly59_42070</name>
</gene>
<evidence type="ECO:0000259" key="3">
    <source>
        <dbReference type="Pfam" id="PF14237"/>
    </source>
</evidence>
<dbReference type="Pfam" id="PF14237">
    <property type="entry name" value="GYF_2"/>
    <property type="match status" value="1"/>
</dbReference>
<reference evidence="4 5" key="1">
    <citation type="submission" date="2019-02" db="EMBL/GenBank/DDBJ databases">
        <title>Deep-cultivation of Planctomycetes and their phenomic and genomic characterization uncovers novel biology.</title>
        <authorList>
            <person name="Wiegand S."/>
            <person name="Jogler M."/>
            <person name="Boedeker C."/>
            <person name="Pinto D."/>
            <person name="Vollmers J."/>
            <person name="Rivas-Marin E."/>
            <person name="Kohn T."/>
            <person name="Peeters S.H."/>
            <person name="Heuer A."/>
            <person name="Rast P."/>
            <person name="Oberbeckmann S."/>
            <person name="Bunk B."/>
            <person name="Jeske O."/>
            <person name="Meyerdierks A."/>
            <person name="Storesund J.E."/>
            <person name="Kallscheuer N."/>
            <person name="Luecker S."/>
            <person name="Lage O.M."/>
            <person name="Pohl T."/>
            <person name="Merkel B.J."/>
            <person name="Hornburger P."/>
            <person name="Mueller R.-W."/>
            <person name="Bruemmer F."/>
            <person name="Labrenz M."/>
            <person name="Spormann A.M."/>
            <person name="Op Den Camp H."/>
            <person name="Overmann J."/>
            <person name="Amann R."/>
            <person name="Jetten M.S.M."/>
            <person name="Mascher T."/>
            <person name="Medema M.H."/>
            <person name="Devos D.P."/>
            <person name="Kaster A.-K."/>
            <person name="Ovreas L."/>
            <person name="Rohde M."/>
            <person name="Galperin M.Y."/>
            <person name="Jogler C."/>
        </authorList>
    </citation>
    <scope>NUCLEOTIDE SEQUENCE [LARGE SCALE GENOMIC DNA]</scope>
    <source>
        <strain evidence="4 5">Poly59</strain>
    </source>
</reference>
<dbReference type="OrthoDB" id="292769at2"/>
<evidence type="ECO:0000313" key="4">
    <source>
        <dbReference type="EMBL" id="TWU49590.1"/>
    </source>
</evidence>
<feature type="transmembrane region" description="Helical" evidence="2">
    <location>
        <begin position="202"/>
        <end position="223"/>
    </location>
</feature>
<feature type="domain" description="GYF" evidence="3">
    <location>
        <begin position="87"/>
        <end position="133"/>
    </location>
</feature>
<keyword evidence="5" id="KW-1185">Reference proteome</keyword>
<feature type="compositionally biased region" description="Polar residues" evidence="1">
    <location>
        <begin position="59"/>
        <end position="72"/>
    </location>
</feature>
<feature type="compositionally biased region" description="Low complexity" evidence="1">
    <location>
        <begin position="149"/>
        <end position="162"/>
    </location>
</feature>
<keyword evidence="2" id="KW-0812">Transmembrane</keyword>
<dbReference type="Proteomes" id="UP000317977">
    <property type="component" value="Unassembled WGS sequence"/>
</dbReference>
<dbReference type="RefSeq" id="WP_146535824.1">
    <property type="nucleotide sequence ID" value="NZ_SJPX01000004.1"/>
</dbReference>
<dbReference type="InterPro" id="IPR025640">
    <property type="entry name" value="GYF_2"/>
</dbReference>
<name>A0A5C6EMG8_9BACT</name>
<evidence type="ECO:0000256" key="2">
    <source>
        <dbReference type="SAM" id="Phobius"/>
    </source>
</evidence>
<dbReference type="AlphaFoldDB" id="A0A5C6EMG8"/>
<proteinExistence type="predicted"/>
<accession>A0A5C6EMG8</accession>
<evidence type="ECO:0000256" key="1">
    <source>
        <dbReference type="SAM" id="MobiDB-lite"/>
    </source>
</evidence>
<comment type="caution">
    <text evidence="4">The sequence shown here is derived from an EMBL/GenBank/DDBJ whole genome shotgun (WGS) entry which is preliminary data.</text>
</comment>
<feature type="region of interest" description="Disordered" evidence="1">
    <location>
        <begin position="143"/>
        <end position="162"/>
    </location>
</feature>
<evidence type="ECO:0000313" key="5">
    <source>
        <dbReference type="Proteomes" id="UP000317977"/>
    </source>
</evidence>
<protein>
    <recommendedName>
        <fullName evidence="3">GYF domain-containing protein</fullName>
    </recommendedName>
</protein>
<feature type="region of interest" description="Disordered" evidence="1">
    <location>
        <begin position="44"/>
        <end position="74"/>
    </location>
</feature>
<organism evidence="4 5">
    <name type="scientific">Rubripirellula reticaptiva</name>
    <dbReference type="NCBI Taxonomy" id="2528013"/>
    <lineage>
        <taxon>Bacteria</taxon>
        <taxon>Pseudomonadati</taxon>
        <taxon>Planctomycetota</taxon>
        <taxon>Planctomycetia</taxon>
        <taxon>Pirellulales</taxon>
        <taxon>Pirellulaceae</taxon>
        <taxon>Rubripirellula</taxon>
    </lineage>
</organism>
<keyword evidence="2" id="KW-1133">Transmembrane helix</keyword>